<dbReference type="PANTHER" id="PTHR38448">
    <property type="entry name" value="REGULATORY PROTEIN YLBF-RELATED"/>
    <property type="match status" value="1"/>
</dbReference>
<evidence type="ECO:0000313" key="1">
    <source>
        <dbReference type="EMBL" id="KKB42248.1"/>
    </source>
</evidence>
<accession>A0A0F5I254</accession>
<dbReference type="InterPro" id="IPR052767">
    <property type="entry name" value="Bact_com_dev_regulator"/>
</dbReference>
<name>A0A0F5I254_BACTR</name>
<reference evidence="1" key="1">
    <citation type="submission" date="2015-02" db="EMBL/GenBank/DDBJ databases">
        <title>Genome Assembly of Bacillaceae bacterium MTCC 8252.</title>
        <authorList>
            <person name="Verma A."/>
            <person name="Khatri I."/>
            <person name="Mual P."/>
            <person name="Subramanian S."/>
            <person name="Krishnamurthi S."/>
        </authorList>
    </citation>
    <scope>NUCLEOTIDE SEQUENCE [LARGE SCALE GENOMIC DNA]</scope>
    <source>
        <strain evidence="1">MTCC 8252</strain>
    </source>
</reference>
<dbReference type="Proteomes" id="UP000031563">
    <property type="component" value="Unassembled WGS sequence"/>
</dbReference>
<dbReference type="PANTHER" id="PTHR38448:SF2">
    <property type="entry name" value="REGULATORY PROTEIN YLBF"/>
    <property type="match status" value="1"/>
</dbReference>
<evidence type="ECO:0000313" key="2">
    <source>
        <dbReference type="Proteomes" id="UP000031563"/>
    </source>
</evidence>
<comment type="caution">
    <text evidence="1">The sequence shown here is derived from an EMBL/GenBank/DDBJ whole genome shotgun (WGS) entry which is preliminary data.</text>
</comment>
<gene>
    <name evidence="1" type="ORF">QY95_00097</name>
</gene>
<dbReference type="SUPFAM" id="SSF158622">
    <property type="entry name" value="YheA/YmcA-like"/>
    <property type="match status" value="1"/>
</dbReference>
<dbReference type="InterPro" id="IPR023378">
    <property type="entry name" value="YheA/YmcA-like_dom_sf"/>
</dbReference>
<proteinExistence type="predicted"/>
<protein>
    <submittedName>
        <fullName evidence="1">ComK regulator</fullName>
    </submittedName>
</protein>
<organism evidence="1 2">
    <name type="scientific">Bacillus thermotolerans</name>
    <name type="common">Quasibacillus thermotolerans</name>
    <dbReference type="NCBI Taxonomy" id="1221996"/>
    <lineage>
        <taxon>Bacteria</taxon>
        <taxon>Bacillati</taxon>
        <taxon>Bacillota</taxon>
        <taxon>Bacilli</taxon>
        <taxon>Bacillales</taxon>
        <taxon>Bacillaceae</taxon>
        <taxon>Bacillus</taxon>
    </lineage>
</organism>
<dbReference type="STRING" id="1221996.QY95_00097"/>
<dbReference type="EMBL" id="JWIR02000012">
    <property type="protein sequence ID" value="KKB42248.1"/>
    <property type="molecule type" value="Genomic_DNA"/>
</dbReference>
<dbReference type="InterPro" id="IPR010368">
    <property type="entry name" value="Com_YlbF"/>
</dbReference>
<sequence>MGNLLTATLEKIQTIEQAEQLGQMILQSEIAHKYRSCYELLYIDKQTKAKIDRFQRLKEQYEEVQRFGRYHPDYKWVMKEVRVAKREMDLDENVAAFRVAEQELQSLLDEISVLIGRSVSEGIKVPSGNPFFSSASGCGGGCGTGGGCSCSA</sequence>
<accession>A0A0F5I9Y2</accession>
<dbReference type="Pfam" id="PF06133">
    <property type="entry name" value="Com_YlbF"/>
    <property type="match status" value="1"/>
</dbReference>
<keyword evidence="2" id="KW-1185">Reference proteome</keyword>
<dbReference type="Gene3D" id="1.20.1500.10">
    <property type="entry name" value="YheA/YmcA-like"/>
    <property type="match status" value="1"/>
</dbReference>
<dbReference type="AlphaFoldDB" id="A0A0F5I254"/>